<feature type="domain" description="HTH lacI-type" evidence="4">
    <location>
        <begin position="1"/>
        <end position="54"/>
    </location>
</feature>
<dbReference type="GO" id="GO:0003677">
    <property type="term" value="F:DNA binding"/>
    <property type="evidence" value="ECO:0007669"/>
    <property type="project" value="UniProtKB-KW"/>
</dbReference>
<comment type="caution">
    <text evidence="5">The sequence shown here is derived from an EMBL/GenBank/DDBJ whole genome shotgun (WGS) entry which is preliminary data.</text>
</comment>
<evidence type="ECO:0000256" key="3">
    <source>
        <dbReference type="ARBA" id="ARBA00023163"/>
    </source>
</evidence>
<evidence type="ECO:0000259" key="4">
    <source>
        <dbReference type="PROSITE" id="PS50932"/>
    </source>
</evidence>
<dbReference type="Proteomes" id="UP001165283">
    <property type="component" value="Unassembled WGS sequence"/>
</dbReference>
<organism evidence="5 6">
    <name type="scientific">Pseudonocardia humida</name>
    <dbReference type="NCBI Taxonomy" id="2800819"/>
    <lineage>
        <taxon>Bacteria</taxon>
        <taxon>Bacillati</taxon>
        <taxon>Actinomycetota</taxon>
        <taxon>Actinomycetes</taxon>
        <taxon>Pseudonocardiales</taxon>
        <taxon>Pseudonocardiaceae</taxon>
        <taxon>Pseudonocardia</taxon>
    </lineage>
</organism>
<dbReference type="Gene3D" id="3.40.50.2300">
    <property type="match status" value="2"/>
</dbReference>
<name>A0ABT0ZSL7_9PSEU</name>
<keyword evidence="6" id="KW-1185">Reference proteome</keyword>
<dbReference type="CDD" id="cd01392">
    <property type="entry name" value="HTH_LacI"/>
    <property type="match status" value="1"/>
</dbReference>
<evidence type="ECO:0000256" key="1">
    <source>
        <dbReference type="ARBA" id="ARBA00023015"/>
    </source>
</evidence>
<dbReference type="SUPFAM" id="SSF47413">
    <property type="entry name" value="lambda repressor-like DNA-binding domains"/>
    <property type="match status" value="1"/>
</dbReference>
<dbReference type="InterPro" id="IPR028082">
    <property type="entry name" value="Peripla_BP_I"/>
</dbReference>
<proteinExistence type="predicted"/>
<dbReference type="PROSITE" id="PS50932">
    <property type="entry name" value="HTH_LACI_2"/>
    <property type="match status" value="1"/>
</dbReference>
<accession>A0ABT0ZSL7</accession>
<dbReference type="SUPFAM" id="SSF53822">
    <property type="entry name" value="Periplasmic binding protein-like I"/>
    <property type="match status" value="1"/>
</dbReference>
<dbReference type="EMBL" id="JAGSOV010000006">
    <property type="protein sequence ID" value="MCO1653719.1"/>
    <property type="molecule type" value="Genomic_DNA"/>
</dbReference>
<dbReference type="PANTHER" id="PTHR30146:SF153">
    <property type="entry name" value="LACTOSE OPERON REPRESSOR"/>
    <property type="match status" value="1"/>
</dbReference>
<dbReference type="InterPro" id="IPR010982">
    <property type="entry name" value="Lambda_DNA-bd_dom_sf"/>
</dbReference>
<dbReference type="Gene3D" id="1.10.260.40">
    <property type="entry name" value="lambda repressor-like DNA-binding domains"/>
    <property type="match status" value="1"/>
</dbReference>
<evidence type="ECO:0000313" key="5">
    <source>
        <dbReference type="EMBL" id="MCO1653719.1"/>
    </source>
</evidence>
<keyword evidence="3" id="KW-0804">Transcription</keyword>
<evidence type="ECO:0000256" key="2">
    <source>
        <dbReference type="ARBA" id="ARBA00023125"/>
    </source>
</evidence>
<dbReference type="Pfam" id="PF00356">
    <property type="entry name" value="LacI"/>
    <property type="match status" value="1"/>
</dbReference>
<keyword evidence="2 5" id="KW-0238">DNA-binding</keyword>
<sequence>MAEVAAAAGVSLATASRVLNGSHRSVGEPHRGRVLAAAAELGYRANPHAQAIARGASNIVGLVVHDISDPYFSAIADGVMRQCEQRGLVVVMASTRRDPERELDYVATLRAQRARAVIIVGSRTRSRDLTARLAKELAGFSESGGRVACISQNRLGTHTVLVQNRAGARELARELARLGHRRLAVLTGPPELLTARDRHAGFVEGLRDSGLPDEAVRAVPGPFTRDGGYAAATELVTAGLDVTCVFAVNDVMAVGAMAAFRDHGLAIPQDVSVAGFDDIRTLRDLVPSLTTVGLPLEEMGERAAALALDTEPGERPRTVRVRGEVVLRDSTSRVR</sequence>
<reference evidence="5" key="1">
    <citation type="submission" date="2021-04" db="EMBL/GenBank/DDBJ databases">
        <title>Pseudonocardia sp. nov., isolated from sandy soil of mangrove forest.</title>
        <authorList>
            <person name="Zan Z."/>
            <person name="Huang R."/>
            <person name="Liu W."/>
        </authorList>
    </citation>
    <scope>NUCLEOTIDE SEQUENCE</scope>
    <source>
        <strain evidence="5">S2-4</strain>
    </source>
</reference>
<dbReference type="CDD" id="cd06267">
    <property type="entry name" value="PBP1_LacI_sugar_binding-like"/>
    <property type="match status" value="1"/>
</dbReference>
<keyword evidence="1" id="KW-0805">Transcription regulation</keyword>
<dbReference type="SMART" id="SM00354">
    <property type="entry name" value="HTH_LACI"/>
    <property type="match status" value="1"/>
</dbReference>
<dbReference type="PANTHER" id="PTHR30146">
    <property type="entry name" value="LACI-RELATED TRANSCRIPTIONAL REPRESSOR"/>
    <property type="match status" value="1"/>
</dbReference>
<dbReference type="InterPro" id="IPR046335">
    <property type="entry name" value="LacI/GalR-like_sensor"/>
</dbReference>
<dbReference type="InterPro" id="IPR000843">
    <property type="entry name" value="HTH_LacI"/>
</dbReference>
<dbReference type="Pfam" id="PF13377">
    <property type="entry name" value="Peripla_BP_3"/>
    <property type="match status" value="1"/>
</dbReference>
<evidence type="ECO:0000313" key="6">
    <source>
        <dbReference type="Proteomes" id="UP001165283"/>
    </source>
</evidence>
<protein>
    <submittedName>
        <fullName evidence="5">LacI family DNA-binding transcriptional regulator</fullName>
    </submittedName>
</protein>
<gene>
    <name evidence="5" type="ORF">KDL28_01485</name>
</gene>